<name>A0AA35V0N8_LACSI</name>
<sequence length="115" mass="12593">MKGLPPNYVNMSSEIIKAPLCKGNESSLASSSSNLTLSSSSTNEGEVCEINKVSLNDLDVTKEMVLDNEENMESSNVTEYSQNIFCYFSKAGSDIKDPAKTETLEPVVPVFVQFR</sequence>
<accession>A0AA35V0N8</accession>
<gene>
    <name evidence="1" type="ORF">LSALG_LOCUS5190</name>
</gene>
<keyword evidence="2" id="KW-1185">Reference proteome</keyword>
<dbReference type="AlphaFoldDB" id="A0AA35V0N8"/>
<organism evidence="1 2">
    <name type="scientific">Lactuca saligna</name>
    <name type="common">Willowleaf lettuce</name>
    <dbReference type="NCBI Taxonomy" id="75948"/>
    <lineage>
        <taxon>Eukaryota</taxon>
        <taxon>Viridiplantae</taxon>
        <taxon>Streptophyta</taxon>
        <taxon>Embryophyta</taxon>
        <taxon>Tracheophyta</taxon>
        <taxon>Spermatophyta</taxon>
        <taxon>Magnoliopsida</taxon>
        <taxon>eudicotyledons</taxon>
        <taxon>Gunneridae</taxon>
        <taxon>Pentapetalae</taxon>
        <taxon>asterids</taxon>
        <taxon>campanulids</taxon>
        <taxon>Asterales</taxon>
        <taxon>Asteraceae</taxon>
        <taxon>Cichorioideae</taxon>
        <taxon>Cichorieae</taxon>
        <taxon>Lactucinae</taxon>
        <taxon>Lactuca</taxon>
    </lineage>
</organism>
<evidence type="ECO:0000313" key="2">
    <source>
        <dbReference type="Proteomes" id="UP001177003"/>
    </source>
</evidence>
<proteinExistence type="predicted"/>
<protein>
    <submittedName>
        <fullName evidence="1">Uncharacterized protein</fullName>
    </submittedName>
</protein>
<dbReference type="Proteomes" id="UP001177003">
    <property type="component" value="Chromosome 0"/>
</dbReference>
<evidence type="ECO:0000313" key="1">
    <source>
        <dbReference type="EMBL" id="CAI9264546.1"/>
    </source>
</evidence>
<reference evidence="1" key="1">
    <citation type="submission" date="2023-04" db="EMBL/GenBank/DDBJ databases">
        <authorList>
            <person name="Vijverberg K."/>
            <person name="Xiong W."/>
            <person name="Schranz E."/>
        </authorList>
    </citation>
    <scope>NUCLEOTIDE SEQUENCE</scope>
</reference>
<dbReference type="EMBL" id="OX465086">
    <property type="protein sequence ID" value="CAI9264546.1"/>
    <property type="molecule type" value="Genomic_DNA"/>
</dbReference>